<organism evidence="1 2">
    <name type="scientific">Brachionus plicatilis</name>
    <name type="common">Marine rotifer</name>
    <name type="synonym">Brachionus muelleri</name>
    <dbReference type="NCBI Taxonomy" id="10195"/>
    <lineage>
        <taxon>Eukaryota</taxon>
        <taxon>Metazoa</taxon>
        <taxon>Spiralia</taxon>
        <taxon>Gnathifera</taxon>
        <taxon>Rotifera</taxon>
        <taxon>Eurotatoria</taxon>
        <taxon>Monogononta</taxon>
        <taxon>Pseudotrocha</taxon>
        <taxon>Ploima</taxon>
        <taxon>Brachionidae</taxon>
        <taxon>Brachionus</taxon>
    </lineage>
</organism>
<dbReference type="EMBL" id="REGN01005572">
    <property type="protein sequence ID" value="RNA12885.1"/>
    <property type="molecule type" value="Genomic_DNA"/>
</dbReference>
<keyword evidence="2" id="KW-1185">Reference proteome</keyword>
<evidence type="ECO:0000313" key="2">
    <source>
        <dbReference type="Proteomes" id="UP000276133"/>
    </source>
</evidence>
<proteinExistence type="predicted"/>
<accession>A0A3M7QPG9</accession>
<dbReference type="AlphaFoldDB" id="A0A3M7QPG9"/>
<name>A0A3M7QPG9_BRAPC</name>
<dbReference type="Proteomes" id="UP000276133">
    <property type="component" value="Unassembled WGS sequence"/>
</dbReference>
<comment type="caution">
    <text evidence="1">The sequence shown here is derived from an EMBL/GenBank/DDBJ whole genome shotgun (WGS) entry which is preliminary data.</text>
</comment>
<evidence type="ECO:0000313" key="1">
    <source>
        <dbReference type="EMBL" id="RNA12885.1"/>
    </source>
</evidence>
<protein>
    <submittedName>
        <fullName evidence="1">Uncharacterized protein</fullName>
    </submittedName>
</protein>
<sequence>MSLIVFNYMHIRTDIRISSLSNENWIQLRNFFRIHNDRAHNFRLNFDSKVYSKRQAAAWNFLGSKSKDDIIRPLLSIFCSYLQLTNLKNFVFIYRRKATHLLLNKLHLWSRILHI</sequence>
<gene>
    <name evidence="1" type="ORF">BpHYR1_018439</name>
</gene>
<reference evidence="1 2" key="1">
    <citation type="journal article" date="2018" name="Sci. Rep.">
        <title>Genomic signatures of local adaptation to the degree of environmental predictability in rotifers.</title>
        <authorList>
            <person name="Franch-Gras L."/>
            <person name="Hahn C."/>
            <person name="Garcia-Roger E.M."/>
            <person name="Carmona M.J."/>
            <person name="Serra M."/>
            <person name="Gomez A."/>
        </authorList>
    </citation>
    <scope>NUCLEOTIDE SEQUENCE [LARGE SCALE GENOMIC DNA]</scope>
    <source>
        <strain evidence="1">HYR1</strain>
    </source>
</reference>